<protein>
    <submittedName>
        <fullName evidence="1">Uncharacterized protein</fullName>
    </submittedName>
</protein>
<accession>H9M8T4</accession>
<dbReference type="EMBL" id="JQ261174">
    <property type="protein sequence ID" value="AEW07530.1"/>
    <property type="molecule type" value="Genomic_DNA"/>
</dbReference>
<evidence type="ECO:0000313" key="1">
    <source>
        <dbReference type="EMBL" id="AEW07530.1"/>
    </source>
</evidence>
<gene>
    <name evidence="1" type="ORF">0_4151_01</name>
</gene>
<dbReference type="AlphaFoldDB" id="H9M8T4"/>
<name>H9M8T4_PINRA</name>
<organism evidence="1">
    <name type="scientific">Pinus radiata</name>
    <name type="common">Monterey pine</name>
    <name type="synonym">Pinus insignis</name>
    <dbReference type="NCBI Taxonomy" id="3347"/>
    <lineage>
        <taxon>Eukaryota</taxon>
        <taxon>Viridiplantae</taxon>
        <taxon>Streptophyta</taxon>
        <taxon>Embryophyta</taxon>
        <taxon>Tracheophyta</taxon>
        <taxon>Spermatophyta</taxon>
        <taxon>Pinopsida</taxon>
        <taxon>Pinidae</taxon>
        <taxon>Conifers I</taxon>
        <taxon>Pinales</taxon>
        <taxon>Pinaceae</taxon>
        <taxon>Pinus</taxon>
        <taxon>Pinus subgen. Pinus</taxon>
    </lineage>
</organism>
<feature type="non-terminal residue" evidence="1">
    <location>
        <position position="1"/>
    </location>
</feature>
<proteinExistence type="predicted"/>
<feature type="non-terminal residue" evidence="1">
    <location>
        <position position="84"/>
    </location>
</feature>
<reference evidence="1" key="1">
    <citation type="submission" date="2011-12" db="EMBL/GenBank/DDBJ databases">
        <title>Nucleotide Diversity and Divergence in the Loblolly Pine Gene Space.</title>
        <authorList>
            <person name="Neale D.B."/>
            <person name="Wegrzyn J.L."/>
            <person name="Lee J.M."/>
            <person name="Eckert A.J."/>
            <person name="Liechty J.D."/>
            <person name="Stevens K.A."/>
            <person name="Langley C.H."/>
        </authorList>
    </citation>
    <scope>NUCLEOTIDE SEQUENCE</scope>
    <source>
        <strain evidence="1">6184</strain>
        <tissue evidence="1">Megagametophyte</tissue>
    </source>
</reference>
<sequence>DDERRDCEGQRVARNAFQRRKNDLEKEALSFDYSFWRAEQVVAENYHLSDVSMCIATYSAKPLGEADIDILSCAALAGPLLAAT</sequence>